<sequence>MASPFSLPPFLHNPRQQGNPLFGNPGFMFPGLPLMNGSKKENKRDDDESSEPKSPESENEQKQEMNSPPWLNYLNIASQLVRGPSMIGVPDWNASRLPWLYPCVQKTQQKRKGGQIRFTNEQTDVLEQTFVAHKYLSNNERKKLAKSLSLSERQVKTWFQNRRAKWRRVRKDDDDDDHEIPGASTRSITQLNFDNFSHHGSYKWN</sequence>
<dbReference type="Proteomes" id="UP000887576">
    <property type="component" value="Unplaced"/>
</dbReference>
<evidence type="ECO:0000313" key="2">
    <source>
        <dbReference type="WBParaSite" id="JU765_v2.g13097.t1"/>
    </source>
</evidence>
<dbReference type="WBParaSite" id="JU765_v2.g13097.t1">
    <property type="protein sequence ID" value="JU765_v2.g13097.t1"/>
    <property type="gene ID" value="JU765_v2.g13097"/>
</dbReference>
<protein>
    <submittedName>
        <fullName evidence="2">Homeobox domain-containing protein</fullName>
    </submittedName>
</protein>
<name>A0AC34Q5Q5_9BILA</name>
<evidence type="ECO:0000313" key="1">
    <source>
        <dbReference type="Proteomes" id="UP000887576"/>
    </source>
</evidence>
<accession>A0AC34Q5Q5</accession>
<proteinExistence type="predicted"/>
<reference evidence="2" key="1">
    <citation type="submission" date="2022-11" db="UniProtKB">
        <authorList>
            <consortium name="WormBaseParasite"/>
        </authorList>
    </citation>
    <scope>IDENTIFICATION</scope>
</reference>
<organism evidence="1 2">
    <name type="scientific">Panagrolaimus sp. JU765</name>
    <dbReference type="NCBI Taxonomy" id="591449"/>
    <lineage>
        <taxon>Eukaryota</taxon>
        <taxon>Metazoa</taxon>
        <taxon>Ecdysozoa</taxon>
        <taxon>Nematoda</taxon>
        <taxon>Chromadorea</taxon>
        <taxon>Rhabditida</taxon>
        <taxon>Tylenchina</taxon>
        <taxon>Panagrolaimomorpha</taxon>
        <taxon>Panagrolaimoidea</taxon>
        <taxon>Panagrolaimidae</taxon>
        <taxon>Panagrolaimus</taxon>
    </lineage>
</organism>